<feature type="transmembrane region" description="Helical" evidence="6">
    <location>
        <begin position="215"/>
        <end position="248"/>
    </location>
</feature>
<evidence type="ECO:0000313" key="7">
    <source>
        <dbReference type="EMBL" id="KAF8688516.1"/>
    </source>
</evidence>
<keyword evidence="4 6" id="KW-1133">Transmembrane helix</keyword>
<dbReference type="EMBL" id="JACYCD010000692">
    <property type="protein sequence ID" value="KAF8688516.1"/>
    <property type="molecule type" value="Genomic_DNA"/>
</dbReference>
<reference evidence="7" key="1">
    <citation type="submission" date="2020-09" db="EMBL/GenBank/DDBJ databases">
        <title>Comparative genome analyses of four rice-infecting Rhizoctonia solani isolates reveal extensive enrichment of homogalacturonan modification genes.</title>
        <authorList>
            <person name="Lee D.-Y."/>
            <person name="Jeon J."/>
            <person name="Kim K.-T."/>
            <person name="Cheong K."/>
            <person name="Song H."/>
            <person name="Choi G."/>
            <person name="Ko J."/>
            <person name="Opiyo S.O."/>
            <person name="Zuo S."/>
            <person name="Madhav S."/>
            <person name="Lee Y.-H."/>
            <person name="Wang G.-L."/>
        </authorList>
    </citation>
    <scope>NUCLEOTIDE SEQUENCE</scope>
    <source>
        <strain evidence="7">AG1-IA WGL</strain>
    </source>
</reference>
<name>A0A8H7HJ54_9AGAM</name>
<dbReference type="PANTHER" id="PTHR45649:SF7">
    <property type="entry name" value="CHOLINE TRANSPORT PROTEIN"/>
    <property type="match status" value="1"/>
</dbReference>
<feature type="transmembrane region" description="Helical" evidence="6">
    <location>
        <begin position="569"/>
        <end position="588"/>
    </location>
</feature>
<evidence type="ECO:0008006" key="9">
    <source>
        <dbReference type="Google" id="ProtNLM"/>
    </source>
</evidence>
<feature type="transmembrane region" description="Helical" evidence="6">
    <location>
        <begin position="409"/>
        <end position="436"/>
    </location>
</feature>
<dbReference type="InterPro" id="IPR002293">
    <property type="entry name" value="AA/rel_permease1"/>
</dbReference>
<dbReference type="PANTHER" id="PTHR45649">
    <property type="entry name" value="AMINO-ACID PERMEASE BAT1"/>
    <property type="match status" value="1"/>
</dbReference>
<feature type="transmembrane region" description="Helical" evidence="6">
    <location>
        <begin position="474"/>
        <end position="493"/>
    </location>
</feature>
<evidence type="ECO:0000256" key="6">
    <source>
        <dbReference type="SAM" id="Phobius"/>
    </source>
</evidence>
<dbReference type="OrthoDB" id="3900342at2759"/>
<dbReference type="GO" id="GO:0016020">
    <property type="term" value="C:membrane"/>
    <property type="evidence" value="ECO:0007669"/>
    <property type="project" value="UniProtKB-SubCell"/>
</dbReference>
<keyword evidence="5 6" id="KW-0472">Membrane</keyword>
<feature type="transmembrane region" description="Helical" evidence="6">
    <location>
        <begin position="254"/>
        <end position="278"/>
    </location>
</feature>
<organism evidence="7 8">
    <name type="scientific">Rhizoctonia solani</name>
    <dbReference type="NCBI Taxonomy" id="456999"/>
    <lineage>
        <taxon>Eukaryota</taxon>
        <taxon>Fungi</taxon>
        <taxon>Dikarya</taxon>
        <taxon>Basidiomycota</taxon>
        <taxon>Agaricomycotina</taxon>
        <taxon>Agaricomycetes</taxon>
        <taxon>Cantharellales</taxon>
        <taxon>Ceratobasidiaceae</taxon>
        <taxon>Rhizoctonia</taxon>
    </lineage>
</organism>
<dbReference type="Pfam" id="PF13520">
    <property type="entry name" value="AA_permease_2"/>
    <property type="match status" value="1"/>
</dbReference>
<accession>A0A8H7HJ54</accession>
<feature type="transmembrane region" description="Helical" evidence="6">
    <location>
        <begin position="532"/>
        <end position="557"/>
    </location>
</feature>
<feature type="transmembrane region" description="Helical" evidence="6">
    <location>
        <begin position="327"/>
        <end position="348"/>
    </location>
</feature>
<dbReference type="Gene3D" id="1.20.1740.10">
    <property type="entry name" value="Amino acid/polyamine transporter I"/>
    <property type="match status" value="1"/>
</dbReference>
<dbReference type="Proteomes" id="UP000602905">
    <property type="component" value="Unassembled WGS sequence"/>
</dbReference>
<dbReference type="GO" id="GO:0015101">
    <property type="term" value="F:organic cation transmembrane transporter activity"/>
    <property type="evidence" value="ECO:0007669"/>
    <property type="project" value="UniProtKB-ARBA"/>
</dbReference>
<dbReference type="AlphaFoldDB" id="A0A8H7HJ54"/>
<feature type="transmembrane region" description="Helical" evidence="6">
    <location>
        <begin position="369"/>
        <end position="389"/>
    </location>
</feature>
<feature type="transmembrane region" description="Helical" evidence="6">
    <location>
        <begin position="290"/>
        <end position="307"/>
    </location>
</feature>
<keyword evidence="2" id="KW-0813">Transport</keyword>
<feature type="transmembrane region" description="Helical" evidence="6">
    <location>
        <begin position="168"/>
        <end position="194"/>
    </location>
</feature>
<evidence type="ECO:0000256" key="3">
    <source>
        <dbReference type="ARBA" id="ARBA00022692"/>
    </source>
</evidence>
<keyword evidence="3 6" id="KW-0812">Transmembrane</keyword>
<gene>
    <name evidence="7" type="ORF">RHS03_09625</name>
</gene>
<feature type="transmembrane region" description="Helical" evidence="6">
    <location>
        <begin position="499"/>
        <end position="520"/>
    </location>
</feature>
<feature type="transmembrane region" description="Helical" evidence="6">
    <location>
        <begin position="136"/>
        <end position="162"/>
    </location>
</feature>
<evidence type="ECO:0000256" key="5">
    <source>
        <dbReference type="ARBA" id="ARBA00023136"/>
    </source>
</evidence>
<proteinExistence type="predicted"/>
<comment type="caution">
    <text evidence="7">The sequence shown here is derived from an EMBL/GenBank/DDBJ whole genome shotgun (WGS) entry which is preliminary data.</text>
</comment>
<evidence type="ECO:0000256" key="2">
    <source>
        <dbReference type="ARBA" id="ARBA00022448"/>
    </source>
</evidence>
<comment type="subcellular location">
    <subcellularLocation>
        <location evidence="1">Membrane</location>
        <topology evidence="1">Multi-pass membrane protein</topology>
    </subcellularLocation>
</comment>
<evidence type="ECO:0000313" key="8">
    <source>
        <dbReference type="Proteomes" id="UP000602905"/>
    </source>
</evidence>
<feature type="non-terminal residue" evidence="7">
    <location>
        <position position="611"/>
    </location>
</feature>
<sequence length="611" mass="65988">MNIPPNTGTGAFSDVQIGIHPFGSASISRTRYIVYAKWMCKGILWQSNFPGSPDHIVLGSTAPKYQNSYIALYYASNNGGIPIHTGAMEKEEAISKVVPAFDPSPPSFETRSSNSTDGERLARMGMQILKLMVERIASLLGFGFSVTNSWWGAGASLAAGILSGGPVLMVYGLIFLALVSVCIGVSLSELASAMPNSGGQYYWAGQIAPKRHAPLLAFLTGALNWAGSVFASSSVTLALASSFVGLYALGHPGFIISPWMVFIAYQLINLFGLVFNCIHRILPTLSTASLYISIMTWLVTTIIIPAVSDTKQPARFVFATFINQTGWENNIIAFIVGLVSPSWSFAALDVVTHMAEEIHEPERMIPRSILATIVIGLVSSLTYTIAMVFSISDFEAVAGTGTGVPILELYYQATGGLAGAVGLHVLFLLTGFGCLIGCHSWQARLAWSFSRDHGLPGSRWWSVVNATTGVPLNAHLMSCVWVGLLGCLFIASSTAFNSIITGCLAFLYLSYFVPVACLVIRGRSRFHHGPFWLGSFGLVCNVVLLGWTLFTLVFFSFPFVVPIVPGNMNYASVVIVGYIVYLCVYWSIRGCHVFRVPEVDGEPVIRKKGSV</sequence>
<evidence type="ECO:0000256" key="1">
    <source>
        <dbReference type="ARBA" id="ARBA00004141"/>
    </source>
</evidence>
<dbReference type="FunFam" id="1.20.1740.10:FF:000046">
    <property type="entry name" value="Amino-acid permease, putative"/>
    <property type="match status" value="1"/>
</dbReference>
<evidence type="ECO:0000256" key="4">
    <source>
        <dbReference type="ARBA" id="ARBA00022989"/>
    </source>
</evidence>
<protein>
    <recommendedName>
        <fullName evidence="9">Choline transport protein</fullName>
    </recommendedName>
</protein>